<dbReference type="AlphaFoldDB" id="A0A232EMC7"/>
<evidence type="ECO:0000313" key="2">
    <source>
        <dbReference type="EMBL" id="OXU19510.1"/>
    </source>
</evidence>
<keyword evidence="1" id="KW-0732">Signal</keyword>
<sequence>MDLKSLCALTLLMMLILCRREVNAGSKKVIIHVPYHVKNIKHTHTIYKIIKHEHKKDHEDWKKEPEEHYGGFY</sequence>
<proteinExistence type="predicted"/>
<name>A0A232EMC7_9HYME</name>
<gene>
    <name evidence="2" type="ORF">TSAR_012132</name>
</gene>
<evidence type="ECO:0000313" key="3">
    <source>
        <dbReference type="Proteomes" id="UP000215335"/>
    </source>
</evidence>
<dbReference type="EMBL" id="NNAY01003380">
    <property type="protein sequence ID" value="OXU19510.1"/>
    <property type="molecule type" value="Genomic_DNA"/>
</dbReference>
<protein>
    <submittedName>
        <fullName evidence="2">Uncharacterized protein</fullName>
    </submittedName>
</protein>
<evidence type="ECO:0000256" key="1">
    <source>
        <dbReference type="SAM" id="SignalP"/>
    </source>
</evidence>
<keyword evidence="3" id="KW-1185">Reference proteome</keyword>
<feature type="chain" id="PRO_5011227888" evidence="1">
    <location>
        <begin position="25"/>
        <end position="73"/>
    </location>
</feature>
<accession>A0A232EMC7</accession>
<organism evidence="2 3">
    <name type="scientific">Trichomalopsis sarcophagae</name>
    <dbReference type="NCBI Taxonomy" id="543379"/>
    <lineage>
        <taxon>Eukaryota</taxon>
        <taxon>Metazoa</taxon>
        <taxon>Ecdysozoa</taxon>
        <taxon>Arthropoda</taxon>
        <taxon>Hexapoda</taxon>
        <taxon>Insecta</taxon>
        <taxon>Pterygota</taxon>
        <taxon>Neoptera</taxon>
        <taxon>Endopterygota</taxon>
        <taxon>Hymenoptera</taxon>
        <taxon>Apocrita</taxon>
        <taxon>Proctotrupomorpha</taxon>
        <taxon>Chalcidoidea</taxon>
        <taxon>Pteromalidae</taxon>
        <taxon>Pteromalinae</taxon>
        <taxon>Trichomalopsis</taxon>
    </lineage>
</organism>
<comment type="caution">
    <text evidence="2">The sequence shown here is derived from an EMBL/GenBank/DDBJ whole genome shotgun (WGS) entry which is preliminary data.</text>
</comment>
<reference evidence="2 3" key="1">
    <citation type="journal article" date="2017" name="Curr. Biol.">
        <title>The Evolution of Venom by Co-option of Single-Copy Genes.</title>
        <authorList>
            <person name="Martinson E.O."/>
            <person name="Mrinalini"/>
            <person name="Kelkar Y.D."/>
            <person name="Chang C.H."/>
            <person name="Werren J.H."/>
        </authorList>
    </citation>
    <scope>NUCLEOTIDE SEQUENCE [LARGE SCALE GENOMIC DNA]</scope>
    <source>
        <strain evidence="2 3">Alberta</strain>
        <tissue evidence="2">Whole body</tissue>
    </source>
</reference>
<feature type="signal peptide" evidence="1">
    <location>
        <begin position="1"/>
        <end position="24"/>
    </location>
</feature>
<dbReference type="Proteomes" id="UP000215335">
    <property type="component" value="Unassembled WGS sequence"/>
</dbReference>
<dbReference type="STRING" id="543379.A0A232EMC7"/>